<dbReference type="GO" id="GO:0008531">
    <property type="term" value="F:riboflavin kinase activity"/>
    <property type="evidence" value="ECO:0007669"/>
    <property type="project" value="TreeGrafter"/>
</dbReference>
<dbReference type="Gene3D" id="3.40.50.1000">
    <property type="entry name" value="HAD superfamily/HAD-like"/>
    <property type="match status" value="1"/>
</dbReference>
<proteinExistence type="predicted"/>
<accession>A0AAV9FN97</accession>
<dbReference type="PANTHER" id="PTHR22749">
    <property type="entry name" value="RIBOFLAVIN KINASE/FMN ADENYLYLTRANSFERASE"/>
    <property type="match status" value="1"/>
</dbReference>
<protein>
    <submittedName>
        <fullName evidence="1">Uncharacterized protein</fullName>
    </submittedName>
</protein>
<dbReference type="GO" id="GO:0006771">
    <property type="term" value="P:riboflavin metabolic process"/>
    <property type="evidence" value="ECO:0007669"/>
    <property type="project" value="TreeGrafter"/>
</dbReference>
<evidence type="ECO:0000313" key="1">
    <source>
        <dbReference type="EMBL" id="KAK1326897.1"/>
    </source>
</evidence>
<organism evidence="1 2">
    <name type="scientific">Acorus calamus</name>
    <name type="common">Sweet flag</name>
    <dbReference type="NCBI Taxonomy" id="4465"/>
    <lineage>
        <taxon>Eukaryota</taxon>
        <taxon>Viridiplantae</taxon>
        <taxon>Streptophyta</taxon>
        <taxon>Embryophyta</taxon>
        <taxon>Tracheophyta</taxon>
        <taxon>Spermatophyta</taxon>
        <taxon>Magnoliopsida</taxon>
        <taxon>Liliopsida</taxon>
        <taxon>Acoraceae</taxon>
        <taxon>Acorus</taxon>
    </lineage>
</organism>
<name>A0AAV9FN97_ACOCL</name>
<gene>
    <name evidence="1" type="ORF">QJS10_CPA01g01832</name>
</gene>
<reference evidence="1" key="1">
    <citation type="journal article" date="2023" name="Nat. Commun.">
        <title>Diploid and tetraploid genomes of Acorus and the evolution of monocots.</title>
        <authorList>
            <person name="Ma L."/>
            <person name="Liu K.W."/>
            <person name="Li Z."/>
            <person name="Hsiao Y.Y."/>
            <person name="Qi Y."/>
            <person name="Fu T."/>
            <person name="Tang G.D."/>
            <person name="Zhang D."/>
            <person name="Sun W.H."/>
            <person name="Liu D.K."/>
            <person name="Li Y."/>
            <person name="Chen G.Z."/>
            <person name="Liu X.D."/>
            <person name="Liao X.Y."/>
            <person name="Jiang Y.T."/>
            <person name="Yu X."/>
            <person name="Hao Y."/>
            <person name="Huang J."/>
            <person name="Zhao X.W."/>
            <person name="Ke S."/>
            <person name="Chen Y.Y."/>
            <person name="Wu W.L."/>
            <person name="Hsu J.L."/>
            <person name="Lin Y.F."/>
            <person name="Huang M.D."/>
            <person name="Li C.Y."/>
            <person name="Huang L."/>
            <person name="Wang Z.W."/>
            <person name="Zhao X."/>
            <person name="Zhong W.Y."/>
            <person name="Peng D.H."/>
            <person name="Ahmad S."/>
            <person name="Lan S."/>
            <person name="Zhang J.S."/>
            <person name="Tsai W.C."/>
            <person name="Van de Peer Y."/>
            <person name="Liu Z.J."/>
        </authorList>
    </citation>
    <scope>NUCLEOTIDE SEQUENCE</scope>
    <source>
        <strain evidence="1">CP</strain>
    </source>
</reference>
<keyword evidence="2" id="KW-1185">Reference proteome</keyword>
<comment type="caution">
    <text evidence="1">The sequence shown here is derived from an EMBL/GenBank/DDBJ whole genome shotgun (WGS) entry which is preliminary data.</text>
</comment>
<dbReference type="Proteomes" id="UP001180020">
    <property type="component" value="Unassembled WGS sequence"/>
</dbReference>
<dbReference type="GO" id="GO:0009398">
    <property type="term" value="P:FMN biosynthetic process"/>
    <property type="evidence" value="ECO:0007669"/>
    <property type="project" value="TreeGrafter"/>
</dbReference>
<sequence>MRWPRAKALPGADQLIKHLHKLGIQLALASNSVRKNIDTKISYQQGVQDGLPIEPVFVKGLASDGGEYKGTTLLNLSLDKDSSASLPDQVRGMYFDWAKLEMNKIVKAVVSFGWDLSSGTTKRTIVRSKQIRVIE</sequence>
<dbReference type="SUPFAM" id="SSF56784">
    <property type="entry name" value="HAD-like"/>
    <property type="match status" value="1"/>
</dbReference>
<dbReference type="InterPro" id="IPR036412">
    <property type="entry name" value="HAD-like_sf"/>
</dbReference>
<dbReference type="EMBL" id="JAUJYO010000001">
    <property type="protein sequence ID" value="KAK1326897.1"/>
    <property type="molecule type" value="Genomic_DNA"/>
</dbReference>
<evidence type="ECO:0000313" key="2">
    <source>
        <dbReference type="Proteomes" id="UP001180020"/>
    </source>
</evidence>
<dbReference type="PANTHER" id="PTHR22749:SF8">
    <property type="entry name" value="RIBOFLAVIN KINASE"/>
    <property type="match status" value="1"/>
</dbReference>
<dbReference type="InterPro" id="IPR023468">
    <property type="entry name" value="Riboflavin_kinase"/>
</dbReference>
<reference evidence="1" key="2">
    <citation type="submission" date="2023-06" db="EMBL/GenBank/DDBJ databases">
        <authorList>
            <person name="Ma L."/>
            <person name="Liu K.-W."/>
            <person name="Li Z."/>
            <person name="Hsiao Y.-Y."/>
            <person name="Qi Y."/>
            <person name="Fu T."/>
            <person name="Tang G."/>
            <person name="Zhang D."/>
            <person name="Sun W.-H."/>
            <person name="Liu D.-K."/>
            <person name="Li Y."/>
            <person name="Chen G.-Z."/>
            <person name="Liu X.-D."/>
            <person name="Liao X.-Y."/>
            <person name="Jiang Y.-T."/>
            <person name="Yu X."/>
            <person name="Hao Y."/>
            <person name="Huang J."/>
            <person name="Zhao X.-W."/>
            <person name="Ke S."/>
            <person name="Chen Y.-Y."/>
            <person name="Wu W.-L."/>
            <person name="Hsu J.-L."/>
            <person name="Lin Y.-F."/>
            <person name="Huang M.-D."/>
            <person name="Li C.-Y."/>
            <person name="Huang L."/>
            <person name="Wang Z.-W."/>
            <person name="Zhao X."/>
            <person name="Zhong W.-Y."/>
            <person name="Peng D.-H."/>
            <person name="Ahmad S."/>
            <person name="Lan S."/>
            <person name="Zhang J.-S."/>
            <person name="Tsai W.-C."/>
            <person name="Van De Peer Y."/>
            <person name="Liu Z.-J."/>
        </authorList>
    </citation>
    <scope>NUCLEOTIDE SEQUENCE</scope>
    <source>
        <strain evidence="1">CP</strain>
        <tissue evidence="1">Leaves</tissue>
    </source>
</reference>
<dbReference type="AlphaFoldDB" id="A0AAV9FN97"/>
<dbReference type="InterPro" id="IPR023214">
    <property type="entry name" value="HAD_sf"/>
</dbReference>